<evidence type="ECO:0000256" key="3">
    <source>
        <dbReference type="ARBA" id="ARBA00022596"/>
    </source>
</evidence>
<dbReference type="OrthoDB" id="9761717at2"/>
<sequence>MTETRTIKVEALTRVEGEGGLHIRMNGSVIEDVQLSIYEPPRFFEAFLHGRPLEDVPDLTARICGICPVAYQMSSVHALEAALGAQISPEIRKLRRLLYCGEWIESHALHMHLLHAPDFFDADSGIDLASQFPDEINRGLQLKKHGNTLLEVLGGRAIHPINVAIGGFYRAPRRDELQKLIPDFEWGLQAAIEATRWVAGFTFPDFERDYEMVALSHPDEYAMNEGRLRSTSGLDISVAEYEQNFHEQHAQHSTALQSVKEPSATAADNPTPLADLHFSQGCYHVGPLARVNLNRETLSPAAKRTADEIGFDTPCWNPFKAIIARGLELIHAFEEGLEILRDYRPVKPPKIPYDYKAGEGMAATEAPRGMLYHRYKVDDNGKVTFANIVPPTSQNQRQIEADLRDYLPRVLCEYDRQTAVGCEKLIRSYDPCISCSTHFLKITWGQAGKQETR</sequence>
<dbReference type="EMBL" id="CP017641">
    <property type="protein sequence ID" value="APZ91732.1"/>
    <property type="molecule type" value="Genomic_DNA"/>
</dbReference>
<dbReference type="GO" id="GO:0003677">
    <property type="term" value="F:DNA binding"/>
    <property type="evidence" value="ECO:0007669"/>
    <property type="project" value="UniProtKB-KW"/>
</dbReference>
<comment type="cofactor">
    <cofactor evidence="1 6">
        <name>Ni(2+)</name>
        <dbReference type="ChEBI" id="CHEBI:49786"/>
    </cofactor>
</comment>
<dbReference type="KEGG" id="fmr:Fuma_01323"/>
<evidence type="ECO:0000256" key="5">
    <source>
        <dbReference type="ARBA" id="ARBA00023002"/>
    </source>
</evidence>
<keyword evidence="8" id="KW-1185">Reference proteome</keyword>
<evidence type="ECO:0000256" key="1">
    <source>
        <dbReference type="ARBA" id="ARBA00001967"/>
    </source>
</evidence>
<dbReference type="InterPro" id="IPR029014">
    <property type="entry name" value="NiFe-Hase_large"/>
</dbReference>
<dbReference type="RefSeq" id="WP_077023450.1">
    <property type="nucleotide sequence ID" value="NZ_CP017641.1"/>
</dbReference>
<comment type="cofactor">
    <cofactor evidence="6">
        <name>Fe cation</name>
        <dbReference type="ChEBI" id="CHEBI:24875"/>
    </cofactor>
</comment>
<dbReference type="Pfam" id="PF00374">
    <property type="entry name" value="NiFeSe_Hases"/>
    <property type="match status" value="2"/>
</dbReference>
<organism evidence="7 8">
    <name type="scientific">Fuerstiella marisgermanici</name>
    <dbReference type="NCBI Taxonomy" id="1891926"/>
    <lineage>
        <taxon>Bacteria</taxon>
        <taxon>Pseudomonadati</taxon>
        <taxon>Planctomycetota</taxon>
        <taxon>Planctomycetia</taxon>
        <taxon>Planctomycetales</taxon>
        <taxon>Planctomycetaceae</taxon>
        <taxon>Fuerstiella</taxon>
    </lineage>
</organism>
<keyword evidence="6" id="KW-0408">Iron</keyword>
<dbReference type="InterPro" id="IPR018194">
    <property type="entry name" value="Ni-dep_hyd_lsu_Ni_BS"/>
</dbReference>
<feature type="binding site" evidence="6">
    <location>
        <position position="67"/>
    </location>
    <ligand>
        <name>Ni(2+)</name>
        <dbReference type="ChEBI" id="CHEBI:49786"/>
    </ligand>
</feature>
<dbReference type="AlphaFoldDB" id="A0A1P8WCE5"/>
<evidence type="ECO:0000313" key="8">
    <source>
        <dbReference type="Proteomes" id="UP000187735"/>
    </source>
</evidence>
<feature type="binding site" evidence="6">
    <location>
        <position position="438"/>
    </location>
    <ligand>
        <name>Mg(2+)</name>
        <dbReference type="ChEBI" id="CHEBI:18420"/>
    </ligand>
</feature>
<reference evidence="7 8" key="1">
    <citation type="journal article" date="2016" name="Front. Microbiol.">
        <title>Fuerstia marisgermanicae gen. nov., sp. nov., an Unusual Member of the Phylum Planctomycetes from the German Wadden Sea.</title>
        <authorList>
            <person name="Kohn T."/>
            <person name="Heuer A."/>
            <person name="Jogler M."/>
            <person name="Vollmers J."/>
            <person name="Boedeker C."/>
            <person name="Bunk B."/>
            <person name="Rast P."/>
            <person name="Borchert D."/>
            <person name="Glockner I."/>
            <person name="Freese H.M."/>
            <person name="Klenk H.P."/>
            <person name="Overmann J."/>
            <person name="Kaster A.K."/>
            <person name="Rohde M."/>
            <person name="Wiegand S."/>
            <person name="Jogler C."/>
        </authorList>
    </citation>
    <scope>NUCLEOTIDE SEQUENCE [LARGE SCALE GENOMIC DNA]</scope>
    <source>
        <strain evidence="7 8">NH11</strain>
    </source>
</reference>
<evidence type="ECO:0000313" key="7">
    <source>
        <dbReference type="EMBL" id="APZ91732.1"/>
    </source>
</evidence>
<feature type="binding site" evidence="6">
    <location>
        <position position="435"/>
    </location>
    <ligand>
        <name>Fe cation</name>
        <dbReference type="ChEBI" id="CHEBI:24875"/>
    </ligand>
</feature>
<feature type="binding site" evidence="6">
    <location>
        <position position="64"/>
    </location>
    <ligand>
        <name>Ni(2+)</name>
        <dbReference type="ChEBI" id="CHEBI:49786"/>
    </ligand>
</feature>
<comment type="similarity">
    <text evidence="2">Belongs to the [NiFe]/[NiFeSe] hydrogenase large subunit family.</text>
</comment>
<evidence type="ECO:0000256" key="6">
    <source>
        <dbReference type="PIRSR" id="PIRSR601501-1"/>
    </source>
</evidence>
<dbReference type="GO" id="GO:0008901">
    <property type="term" value="F:ferredoxin hydrogenase activity"/>
    <property type="evidence" value="ECO:0007669"/>
    <property type="project" value="InterPro"/>
</dbReference>
<keyword evidence="3 6" id="KW-0533">Nickel</keyword>
<feature type="binding site" evidence="6">
    <location>
        <position position="388"/>
    </location>
    <ligand>
        <name>Mg(2+)</name>
        <dbReference type="ChEBI" id="CHEBI:18420"/>
    </ligand>
</feature>
<keyword evidence="4 6" id="KW-0479">Metal-binding</keyword>
<dbReference type="GO" id="GO:0016151">
    <property type="term" value="F:nickel cation binding"/>
    <property type="evidence" value="ECO:0007669"/>
    <property type="project" value="InterPro"/>
</dbReference>
<keyword evidence="5 7" id="KW-0560">Oxidoreductase</keyword>
<dbReference type="Proteomes" id="UP000187735">
    <property type="component" value="Chromosome"/>
</dbReference>
<dbReference type="SUPFAM" id="SSF56762">
    <property type="entry name" value="HydB/Nqo4-like"/>
    <property type="match status" value="1"/>
</dbReference>
<dbReference type="PROSITE" id="PS00508">
    <property type="entry name" value="NI_HGENASE_L_2"/>
    <property type="match status" value="1"/>
</dbReference>
<dbReference type="STRING" id="1891926.Fuma_01323"/>
<dbReference type="GO" id="GO:0047985">
    <property type="term" value="F:hydrogen dehydrogenase activity"/>
    <property type="evidence" value="ECO:0007669"/>
    <property type="project" value="UniProtKB-EC"/>
</dbReference>
<name>A0A1P8WCE5_9PLAN</name>
<gene>
    <name evidence="7" type="primary">hoxH</name>
    <name evidence="7" type="ORF">Fuma_01323</name>
</gene>
<feature type="binding site" evidence="6">
    <location>
        <position position="67"/>
    </location>
    <ligand>
        <name>Fe cation</name>
        <dbReference type="ChEBI" id="CHEBI:24875"/>
    </ligand>
</feature>
<dbReference type="PANTHER" id="PTHR43600">
    <property type="entry name" value="COENZYME F420 HYDROGENASE, SUBUNIT ALPHA"/>
    <property type="match status" value="1"/>
</dbReference>
<accession>A0A1P8WCE5</accession>
<dbReference type="InterPro" id="IPR001501">
    <property type="entry name" value="Ni-dep_hyd_lsu"/>
</dbReference>
<protein>
    <submittedName>
        <fullName evidence="7">NAD-reducing hydrogenase HoxS subunit beta</fullName>
        <ecNumber evidence="7">1.12.1.2</ecNumber>
    </submittedName>
</protein>
<dbReference type="EC" id="1.12.1.2" evidence="7"/>
<dbReference type="Gene3D" id="1.10.645.10">
    <property type="entry name" value="Cytochrome-c3 Hydrogenase, chain B"/>
    <property type="match status" value="1"/>
</dbReference>
<keyword evidence="6" id="KW-0460">Magnesium</keyword>
<evidence type="ECO:0000256" key="2">
    <source>
        <dbReference type="ARBA" id="ARBA00009292"/>
    </source>
</evidence>
<dbReference type="PANTHER" id="PTHR43600:SF2">
    <property type="entry name" value="F420-NON-REDUCING HYDROGENASE VHU SUBUNIT A"/>
    <property type="match status" value="1"/>
</dbReference>
<proteinExistence type="inferred from homology"/>
<evidence type="ECO:0000256" key="4">
    <source>
        <dbReference type="ARBA" id="ARBA00022723"/>
    </source>
</evidence>
<keyword evidence="7" id="KW-0371">Homeobox</keyword>
<feature type="binding site" evidence="6">
    <location>
        <position position="45"/>
    </location>
    <ligand>
        <name>Mg(2+)</name>
        <dbReference type="ChEBI" id="CHEBI:18420"/>
    </ligand>
</feature>
<feature type="binding site" evidence="6">
    <location>
        <position position="432"/>
    </location>
    <ligand>
        <name>Ni(2+)</name>
        <dbReference type="ChEBI" id="CHEBI:49786"/>
    </ligand>
</feature>